<evidence type="ECO:0000313" key="6">
    <source>
        <dbReference type="Proteomes" id="UP000474077"/>
    </source>
</evidence>
<dbReference type="Pfam" id="PF12833">
    <property type="entry name" value="HTH_18"/>
    <property type="match status" value="1"/>
</dbReference>
<proteinExistence type="predicted"/>
<evidence type="ECO:0000256" key="2">
    <source>
        <dbReference type="ARBA" id="ARBA00023125"/>
    </source>
</evidence>
<name>A0A4Q5DR88_9BACE</name>
<organism evidence="5 6">
    <name type="scientific">Bacteroides xylanisolvens</name>
    <dbReference type="NCBI Taxonomy" id="371601"/>
    <lineage>
        <taxon>Bacteria</taxon>
        <taxon>Pseudomonadati</taxon>
        <taxon>Bacteroidota</taxon>
        <taxon>Bacteroidia</taxon>
        <taxon>Bacteroidales</taxon>
        <taxon>Bacteroidaceae</taxon>
        <taxon>Bacteroides</taxon>
    </lineage>
</organism>
<dbReference type="InterPro" id="IPR020449">
    <property type="entry name" value="Tscrpt_reg_AraC-type_HTH"/>
</dbReference>
<dbReference type="SMART" id="SM00342">
    <property type="entry name" value="HTH_ARAC"/>
    <property type="match status" value="1"/>
</dbReference>
<evidence type="ECO:0000259" key="4">
    <source>
        <dbReference type="PROSITE" id="PS01124"/>
    </source>
</evidence>
<dbReference type="Proteomes" id="UP000474077">
    <property type="component" value="Unassembled WGS sequence"/>
</dbReference>
<dbReference type="AlphaFoldDB" id="A0A4Q5DR88"/>
<dbReference type="PANTHER" id="PTHR43280:SF32">
    <property type="entry name" value="TRANSCRIPTIONAL REGULATORY PROTEIN"/>
    <property type="match status" value="1"/>
</dbReference>
<dbReference type="RefSeq" id="WP_149923558.1">
    <property type="nucleotide sequence ID" value="NZ_RCXZ01000004.1"/>
</dbReference>
<dbReference type="PROSITE" id="PS01124">
    <property type="entry name" value="HTH_ARAC_FAMILY_2"/>
    <property type="match status" value="1"/>
</dbReference>
<comment type="caution">
    <text evidence="5">The sequence shown here is derived from an EMBL/GenBank/DDBJ whole genome shotgun (WGS) entry which is preliminary data.</text>
</comment>
<dbReference type="EMBL" id="WDER01000024">
    <property type="protein sequence ID" value="KAB6082990.1"/>
    <property type="molecule type" value="Genomic_DNA"/>
</dbReference>
<keyword evidence="3" id="KW-0804">Transcription</keyword>
<gene>
    <name evidence="5" type="ORF">GA560_10785</name>
</gene>
<dbReference type="InterPro" id="IPR018060">
    <property type="entry name" value="HTH_AraC"/>
</dbReference>
<feature type="domain" description="HTH araC/xylS-type" evidence="4">
    <location>
        <begin position="165"/>
        <end position="271"/>
    </location>
</feature>
<reference evidence="5 6" key="1">
    <citation type="journal article" date="2019" name="Nat. Med.">
        <title>A library of human gut bacterial isolates paired with longitudinal multiomics data enables mechanistic microbiome research.</title>
        <authorList>
            <person name="Poyet M."/>
            <person name="Groussin M."/>
            <person name="Gibbons S.M."/>
            <person name="Avila-Pacheco J."/>
            <person name="Jiang X."/>
            <person name="Kearney S.M."/>
            <person name="Perrotta A.R."/>
            <person name="Berdy B."/>
            <person name="Zhao S."/>
            <person name="Lieberman T.D."/>
            <person name="Swanson P.K."/>
            <person name="Smith M."/>
            <person name="Roesemann S."/>
            <person name="Alexander J.E."/>
            <person name="Rich S.A."/>
            <person name="Livny J."/>
            <person name="Vlamakis H."/>
            <person name="Clish C."/>
            <person name="Bullock K."/>
            <person name="Deik A."/>
            <person name="Scott J."/>
            <person name="Pierce K.A."/>
            <person name="Xavier R.J."/>
            <person name="Alm E.J."/>
        </authorList>
    </citation>
    <scope>NUCLEOTIDE SEQUENCE [LARGE SCALE GENOMIC DNA]</scope>
    <source>
        <strain evidence="5 6">BIOML-A73</strain>
    </source>
</reference>
<accession>A0A4Q5DR88</accession>
<protein>
    <submittedName>
        <fullName evidence="5">AraC family transcriptional regulator</fullName>
    </submittedName>
</protein>
<dbReference type="PANTHER" id="PTHR43280">
    <property type="entry name" value="ARAC-FAMILY TRANSCRIPTIONAL REGULATOR"/>
    <property type="match status" value="1"/>
</dbReference>
<dbReference type="SUPFAM" id="SSF46689">
    <property type="entry name" value="Homeodomain-like"/>
    <property type="match status" value="1"/>
</dbReference>
<keyword evidence="1" id="KW-0805">Transcription regulation</keyword>
<dbReference type="GO" id="GO:0003700">
    <property type="term" value="F:DNA-binding transcription factor activity"/>
    <property type="evidence" value="ECO:0007669"/>
    <property type="project" value="InterPro"/>
</dbReference>
<dbReference type="InterPro" id="IPR009057">
    <property type="entry name" value="Homeodomain-like_sf"/>
</dbReference>
<dbReference type="PRINTS" id="PR00032">
    <property type="entry name" value="HTHARAC"/>
</dbReference>
<evidence type="ECO:0000256" key="3">
    <source>
        <dbReference type="ARBA" id="ARBA00023163"/>
    </source>
</evidence>
<keyword evidence="2" id="KW-0238">DNA-binding</keyword>
<evidence type="ECO:0000313" key="5">
    <source>
        <dbReference type="EMBL" id="KAB6082990.1"/>
    </source>
</evidence>
<sequence>MEENDCEGILFADSIGEYDLVRYADRILHILCTEGSMSFVFCDVRYNIVQGDYIILPQASFVSDFTASPGFKGIIMSLSEPFVASMGIRSNYGFIGHMALLQNPVMKLSQHDFRKCLHDMERIRERLEEKDHLFREEMMGHLLTAHILDLYDIHARGQEARQIPERAAKLISRFIGMLYDGSYIADRDLEYYASRLCITPHYLTEISKKVSGRPATWWIDRFTLYEIVRLLHCKELSVAEIAERLHFSSLSYFSRYVQKRLGISPSAYRSELPKN</sequence>
<dbReference type="Gene3D" id="1.10.10.60">
    <property type="entry name" value="Homeodomain-like"/>
    <property type="match status" value="1"/>
</dbReference>
<evidence type="ECO:0000256" key="1">
    <source>
        <dbReference type="ARBA" id="ARBA00023015"/>
    </source>
</evidence>
<dbReference type="GO" id="GO:0043565">
    <property type="term" value="F:sequence-specific DNA binding"/>
    <property type="evidence" value="ECO:0007669"/>
    <property type="project" value="InterPro"/>
</dbReference>